<dbReference type="InterPro" id="IPR010298">
    <property type="entry name" value="YacP-like"/>
</dbReference>
<keyword evidence="3" id="KW-1185">Reference proteome</keyword>
<feature type="region of interest" description="Disordered" evidence="1">
    <location>
        <begin position="190"/>
        <end position="214"/>
    </location>
</feature>
<evidence type="ECO:0000313" key="2">
    <source>
        <dbReference type="EMBL" id="SMC19143.1"/>
    </source>
</evidence>
<dbReference type="Pfam" id="PF05991">
    <property type="entry name" value="NYN_YacP"/>
    <property type="match status" value="1"/>
</dbReference>
<dbReference type="STRING" id="1121390.SAMN02746041_00620"/>
<accession>A0A1W1X5S4</accession>
<dbReference type="RefSeq" id="WP_084056173.1">
    <property type="nucleotide sequence ID" value="NZ_FWXF01000002.1"/>
</dbReference>
<evidence type="ECO:0000256" key="1">
    <source>
        <dbReference type="SAM" id="MobiDB-lite"/>
    </source>
</evidence>
<organism evidence="2 3">
    <name type="scientific">Desulfacinum hydrothermale DSM 13146</name>
    <dbReference type="NCBI Taxonomy" id="1121390"/>
    <lineage>
        <taxon>Bacteria</taxon>
        <taxon>Pseudomonadati</taxon>
        <taxon>Thermodesulfobacteriota</taxon>
        <taxon>Syntrophobacteria</taxon>
        <taxon>Syntrophobacterales</taxon>
        <taxon>Syntrophobacteraceae</taxon>
        <taxon>Desulfacinum</taxon>
    </lineage>
</organism>
<gene>
    <name evidence="2" type="ORF">SAMN02746041_00620</name>
</gene>
<dbReference type="OrthoDB" id="5487399at2"/>
<dbReference type="EMBL" id="FWXF01000002">
    <property type="protein sequence ID" value="SMC19143.1"/>
    <property type="molecule type" value="Genomic_DNA"/>
</dbReference>
<reference evidence="2 3" key="1">
    <citation type="submission" date="2017-04" db="EMBL/GenBank/DDBJ databases">
        <authorList>
            <person name="Afonso C.L."/>
            <person name="Miller P.J."/>
            <person name="Scott M.A."/>
            <person name="Spackman E."/>
            <person name="Goraichik I."/>
            <person name="Dimitrov K.M."/>
            <person name="Suarez D.L."/>
            <person name="Swayne D.E."/>
        </authorList>
    </citation>
    <scope>NUCLEOTIDE SEQUENCE [LARGE SCALE GENOMIC DNA]</scope>
    <source>
        <strain evidence="2 3">DSM 13146</strain>
    </source>
</reference>
<dbReference type="Proteomes" id="UP000192783">
    <property type="component" value="Unassembled WGS sequence"/>
</dbReference>
<dbReference type="AlphaFoldDB" id="A0A1W1X5S4"/>
<name>A0A1W1X5S4_9BACT</name>
<protein>
    <submittedName>
        <fullName evidence="2">YacP-like NYN domain-containing protein</fullName>
    </submittedName>
</protein>
<proteinExistence type="predicted"/>
<evidence type="ECO:0000313" key="3">
    <source>
        <dbReference type="Proteomes" id="UP000192783"/>
    </source>
</evidence>
<sequence length="600" mass="69116">MSPSIFHKSIYPRLPDSFFLFLVQDMKSSRWVQLFRRFPQARQAVFRGLPSGDEKIGAQITRPPASRRLVETFKGDLAFFQSAADVWADDNLEILALLDMLDRNFLRDNLMDLKDLIGPERLVLSLYFLEDALEDLAELLGREDFWTRGMDERLGELFIPIRSVLQKAVEEVPESAVLFSSLGFVGPGPGSDRPVGDLGSAKGPPRKGAHAREVEKRKRLEARIEKLKKERAVLISEKERLLGENAGLKHRLQEWEKSFQEALERGIAEEKKRWYSRYQALGDPDWKELEKTSRRLDQLFVWADRAFACQRQADERYGLIGEVRQKLLKIELHLQEIERIFAQSLMVHPEVRRLKKALLQERQRVLGLPGVEKALKGLPADLNREGLLSRLRLLEPNPRSLGALKRLERALRDLEETGVLPDLDLLLEEVNHKRRQILEALYGRFMKEAVPKDGRSDWKNLEQFVASGESRRYTVYVDGYNILLRLLSSEENRGTDLADLRSDFIEAVQTKQNHFRKIVLVFDGEGDYSDQLGKVEIVYTDKTRGTTADLYILQAVRRSKDRKILLVTEDREIIEGAGARVFALIRPLDFYSYVHDLSGV</sequence>